<accession>A0A1D3RKN0</accession>
<evidence type="ECO:0000313" key="1">
    <source>
        <dbReference type="EMBL" id="SCN45773.1"/>
    </source>
</evidence>
<dbReference type="Proteomes" id="UP000279601">
    <property type="component" value="Segment"/>
</dbReference>
<name>A0A1D3RKN0_9CAUD</name>
<keyword evidence="2" id="KW-1185">Reference proteome</keyword>
<dbReference type="KEGG" id="vg:65109227"/>
<dbReference type="GeneID" id="65109227"/>
<dbReference type="EMBL" id="LT614807">
    <property type="protein sequence ID" value="SCN45773.1"/>
    <property type="molecule type" value="Genomic_DNA"/>
</dbReference>
<reference evidence="2" key="1">
    <citation type="submission" date="2016-09" db="EMBL/GenBank/DDBJ databases">
        <authorList>
            <person name="Kajsik M."/>
        </authorList>
    </citation>
    <scope>NUCLEOTIDE SEQUENCE [LARGE SCALE GENOMIC DNA]</scope>
</reference>
<sequence length="122" mass="14206">MSLKSIALEMFQKNNREAKLDFYNRMTDSIVEYKNAIDEASDDWIRNATACDDTPDNNTGKRLYHKKRCKALIAMDREQLQAAHLFEMEKIINETLYNNQLQTAVIEKSVWFSGDPNTPAYH</sequence>
<proteinExistence type="predicted"/>
<dbReference type="InterPro" id="IPR055627">
    <property type="entry name" value="DUF7203"/>
</dbReference>
<dbReference type="RefSeq" id="YP_010091695.1">
    <property type="nucleotide sequence ID" value="NC_055726.1"/>
</dbReference>
<protein>
    <submittedName>
        <fullName evidence="1">Uncharacterized protein</fullName>
    </submittedName>
</protein>
<dbReference type="Pfam" id="PF23833">
    <property type="entry name" value="DUF7203"/>
    <property type="match status" value="1"/>
</dbReference>
<organism evidence="1 2">
    <name type="scientific">Cronobacter phage Pet-CM3-4</name>
    <dbReference type="NCBI Taxonomy" id="1892569"/>
    <lineage>
        <taxon>Viruses</taxon>
        <taxon>Duplodnaviria</taxon>
        <taxon>Heunggongvirae</taxon>
        <taxon>Uroviricota</taxon>
        <taxon>Caudoviricetes</taxon>
        <taxon>Pantevenvirales</taxon>
        <taxon>Straboviridae</taxon>
        <taxon>Tevenvirinae</taxon>
        <taxon>Karamvirus</taxon>
        <taxon>Karamvirus petcm34</taxon>
    </lineage>
</organism>
<evidence type="ECO:0000313" key="2">
    <source>
        <dbReference type="Proteomes" id="UP000279601"/>
    </source>
</evidence>